<proteinExistence type="predicted"/>
<organism evidence="1">
    <name type="scientific">Rhizophora mucronata</name>
    <name type="common">Asiatic mangrove</name>
    <dbReference type="NCBI Taxonomy" id="61149"/>
    <lineage>
        <taxon>Eukaryota</taxon>
        <taxon>Viridiplantae</taxon>
        <taxon>Streptophyta</taxon>
        <taxon>Embryophyta</taxon>
        <taxon>Tracheophyta</taxon>
        <taxon>Spermatophyta</taxon>
        <taxon>Magnoliopsida</taxon>
        <taxon>eudicotyledons</taxon>
        <taxon>Gunneridae</taxon>
        <taxon>Pentapetalae</taxon>
        <taxon>rosids</taxon>
        <taxon>fabids</taxon>
        <taxon>Malpighiales</taxon>
        <taxon>Rhizophoraceae</taxon>
        <taxon>Rhizophora</taxon>
    </lineage>
</organism>
<dbReference type="EMBL" id="GGEC01049305">
    <property type="protein sequence ID" value="MBX29789.1"/>
    <property type="molecule type" value="Transcribed_RNA"/>
</dbReference>
<accession>A0A2P2MHU6</accession>
<dbReference type="AlphaFoldDB" id="A0A2P2MHU6"/>
<evidence type="ECO:0000313" key="1">
    <source>
        <dbReference type="EMBL" id="MBX29789.1"/>
    </source>
</evidence>
<protein>
    <submittedName>
        <fullName evidence="1">Uncharacterized protein</fullName>
    </submittedName>
</protein>
<reference evidence="1" key="1">
    <citation type="submission" date="2018-02" db="EMBL/GenBank/DDBJ databases">
        <title>Rhizophora mucronata_Transcriptome.</title>
        <authorList>
            <person name="Meera S.P."/>
            <person name="Sreeshan A."/>
            <person name="Augustine A."/>
        </authorList>
    </citation>
    <scope>NUCLEOTIDE SEQUENCE</scope>
    <source>
        <tissue evidence="1">Leaf</tissue>
    </source>
</reference>
<name>A0A2P2MHU6_RHIMU</name>
<sequence>MTKSKIVHGKISMRSDNCDNIHKIVIYSVPNELLIQEKVSVCSVELKLTNLN</sequence>